<dbReference type="RefSeq" id="WP_091711363.1">
    <property type="nucleotide sequence ID" value="NZ_FOSH01000001.1"/>
</dbReference>
<proteinExistence type="predicted"/>
<evidence type="ECO:0000256" key="2">
    <source>
        <dbReference type="ARBA" id="ARBA00022692"/>
    </source>
</evidence>
<organism evidence="7 8">
    <name type="scientific">Methylophaga sulfidovorans</name>
    <dbReference type="NCBI Taxonomy" id="45496"/>
    <lineage>
        <taxon>Bacteria</taxon>
        <taxon>Pseudomonadati</taxon>
        <taxon>Pseudomonadota</taxon>
        <taxon>Gammaproteobacteria</taxon>
        <taxon>Thiotrichales</taxon>
        <taxon>Piscirickettsiaceae</taxon>
        <taxon>Methylophaga</taxon>
    </lineage>
</organism>
<gene>
    <name evidence="7" type="ORF">SAMN04488079_101248</name>
</gene>
<reference evidence="8" key="1">
    <citation type="submission" date="2016-10" db="EMBL/GenBank/DDBJ databases">
        <authorList>
            <person name="Varghese N."/>
            <person name="Submissions S."/>
        </authorList>
    </citation>
    <scope>NUCLEOTIDE SEQUENCE [LARGE SCALE GENOMIC DNA]</scope>
    <source>
        <strain evidence="8">DSM 11578</strain>
    </source>
</reference>
<dbReference type="EMBL" id="FOSH01000001">
    <property type="protein sequence ID" value="SFJ79875.1"/>
    <property type="molecule type" value="Genomic_DNA"/>
</dbReference>
<evidence type="ECO:0000259" key="6">
    <source>
        <dbReference type="PROSITE" id="PS50801"/>
    </source>
</evidence>
<evidence type="ECO:0000256" key="1">
    <source>
        <dbReference type="ARBA" id="ARBA00004141"/>
    </source>
</evidence>
<comment type="subcellular location">
    <subcellularLocation>
        <location evidence="1">Membrane</location>
        <topology evidence="1">Multi-pass membrane protein</topology>
    </subcellularLocation>
</comment>
<dbReference type="OrthoDB" id="9769739at2"/>
<feature type="transmembrane region" description="Helical" evidence="5">
    <location>
        <begin position="312"/>
        <end position="331"/>
    </location>
</feature>
<dbReference type="InterPro" id="IPR011547">
    <property type="entry name" value="SLC26A/SulP_dom"/>
</dbReference>
<feature type="transmembrane region" description="Helical" evidence="5">
    <location>
        <begin position="273"/>
        <end position="291"/>
    </location>
</feature>
<dbReference type="PANTHER" id="PTHR11814">
    <property type="entry name" value="SULFATE TRANSPORTER"/>
    <property type="match status" value="1"/>
</dbReference>
<dbReference type="GO" id="GO:0016020">
    <property type="term" value="C:membrane"/>
    <property type="evidence" value="ECO:0007669"/>
    <property type="project" value="UniProtKB-SubCell"/>
</dbReference>
<feature type="transmembrane region" description="Helical" evidence="5">
    <location>
        <begin position="410"/>
        <end position="436"/>
    </location>
</feature>
<evidence type="ECO:0000256" key="4">
    <source>
        <dbReference type="ARBA" id="ARBA00023136"/>
    </source>
</evidence>
<evidence type="ECO:0000313" key="8">
    <source>
        <dbReference type="Proteomes" id="UP000198924"/>
    </source>
</evidence>
<keyword evidence="4 5" id="KW-0472">Membrane</keyword>
<dbReference type="STRING" id="45496.SAMN04488079_101248"/>
<keyword evidence="8" id="KW-1185">Reference proteome</keyword>
<feature type="transmembrane region" description="Helical" evidence="5">
    <location>
        <begin position="343"/>
        <end position="363"/>
    </location>
</feature>
<dbReference type="CDD" id="cd07042">
    <property type="entry name" value="STAS_SulP_like_sulfate_transporter"/>
    <property type="match status" value="1"/>
</dbReference>
<dbReference type="AlphaFoldDB" id="A0A1I3UAD8"/>
<name>A0A1I3UAD8_9GAMM</name>
<dbReference type="Pfam" id="PF01740">
    <property type="entry name" value="STAS"/>
    <property type="match status" value="1"/>
</dbReference>
<evidence type="ECO:0000313" key="7">
    <source>
        <dbReference type="EMBL" id="SFJ79875.1"/>
    </source>
</evidence>
<feature type="domain" description="STAS" evidence="6">
    <location>
        <begin position="460"/>
        <end position="573"/>
    </location>
</feature>
<feature type="transmembrane region" description="Helical" evidence="5">
    <location>
        <begin position="68"/>
        <end position="90"/>
    </location>
</feature>
<sequence length="580" mass="62094">MPINKLKQITSKLPLNKSLVSYDWQTFNSDLFAGIITAILLIPQGMAYALLAGLPVQVGIYTSLLPALMYVLFGTSRVLSVGPVSIAAIMVASALSSPEIKALGSSTQNAMILALEGGLILTIMSAFRMGSLVHFISQPVLSGFTSGAALIILFSQFPNMMGIKIGSCTSITECLNNAQSSLNIFDMGIGLLALATLLLMGAPLSKLLVNLGTQQTIRTGITKSAPLLSVIIGTILVTAYSLDTTHSVEIVGHIPQGLPAIGVGFLSTSYDHFLALLPSAFFISLIAYVESVAIAKVMASIRSEKIDTNQELTALGASNLAASISGGMPVAGGFSRTMVNYSAGAQTQIAMLIAVAVISLVLVSISQSLQSIPKAALASIIIVAVYPLVKLGSVVNVWKQDRSDGISQLITLLGVLILGIEEGIILGVIVTIFCYLRRTGKPHIAVVGRIHDTEHYRNIRRHKVETWDNLLLIRIDENITFANINFISEFIEAESRETDAKNIVLIFSSVSYIDTTAILYLKELINSLKHKGVVLHLAEVKGPVIDKLEKIDFLKDLLPGQVFFQTTDAVKCFAPNINEA</sequence>
<feature type="transmembrane region" description="Helical" evidence="5">
    <location>
        <begin position="31"/>
        <end position="56"/>
    </location>
</feature>
<dbReference type="GO" id="GO:0055085">
    <property type="term" value="P:transmembrane transport"/>
    <property type="evidence" value="ECO:0007669"/>
    <property type="project" value="InterPro"/>
</dbReference>
<dbReference type="InterPro" id="IPR002645">
    <property type="entry name" value="STAS_dom"/>
</dbReference>
<evidence type="ECO:0000256" key="5">
    <source>
        <dbReference type="SAM" id="Phobius"/>
    </source>
</evidence>
<accession>A0A1I3UAD8</accession>
<dbReference type="PROSITE" id="PS50801">
    <property type="entry name" value="STAS"/>
    <property type="match status" value="1"/>
</dbReference>
<feature type="transmembrane region" description="Helical" evidence="5">
    <location>
        <begin position="375"/>
        <end position="398"/>
    </location>
</feature>
<dbReference type="InterPro" id="IPR036513">
    <property type="entry name" value="STAS_dom_sf"/>
</dbReference>
<dbReference type="InterPro" id="IPR001902">
    <property type="entry name" value="SLC26A/SulP_fam"/>
</dbReference>
<dbReference type="Gene3D" id="3.30.750.24">
    <property type="entry name" value="STAS domain"/>
    <property type="match status" value="1"/>
</dbReference>
<keyword evidence="3 5" id="KW-1133">Transmembrane helix</keyword>
<dbReference type="Proteomes" id="UP000198924">
    <property type="component" value="Unassembled WGS sequence"/>
</dbReference>
<protein>
    <submittedName>
        <fullName evidence="7">Sulfate permease, SulP family</fullName>
    </submittedName>
</protein>
<dbReference type="Pfam" id="PF00916">
    <property type="entry name" value="Sulfate_transp"/>
    <property type="match status" value="1"/>
</dbReference>
<feature type="transmembrane region" description="Helical" evidence="5">
    <location>
        <begin position="225"/>
        <end position="242"/>
    </location>
</feature>
<feature type="transmembrane region" description="Helical" evidence="5">
    <location>
        <begin position="184"/>
        <end position="204"/>
    </location>
</feature>
<feature type="transmembrane region" description="Helical" evidence="5">
    <location>
        <begin position="139"/>
        <end position="157"/>
    </location>
</feature>
<keyword evidence="2 5" id="KW-0812">Transmembrane</keyword>
<dbReference type="SUPFAM" id="SSF52091">
    <property type="entry name" value="SpoIIaa-like"/>
    <property type="match status" value="1"/>
</dbReference>
<evidence type="ECO:0000256" key="3">
    <source>
        <dbReference type="ARBA" id="ARBA00022989"/>
    </source>
</evidence>
<dbReference type="NCBIfam" id="TIGR00815">
    <property type="entry name" value="sulP"/>
    <property type="match status" value="1"/>
</dbReference>